<evidence type="ECO:0000313" key="2">
    <source>
        <dbReference type="Proteomes" id="UP000033140"/>
    </source>
</evidence>
<gene>
    <name evidence="1" type="ORF">G7K_1872-t1</name>
</gene>
<evidence type="ECO:0000313" key="1">
    <source>
        <dbReference type="EMBL" id="GAO47673.1"/>
    </source>
</evidence>
<proteinExistence type="predicted"/>
<organism evidence="1 2">
    <name type="scientific">Saitoella complicata (strain BCRC 22490 / CBS 7301 / JCM 7358 / NBRC 10748 / NRRL Y-17804)</name>
    <dbReference type="NCBI Taxonomy" id="698492"/>
    <lineage>
        <taxon>Eukaryota</taxon>
        <taxon>Fungi</taxon>
        <taxon>Dikarya</taxon>
        <taxon>Ascomycota</taxon>
        <taxon>Taphrinomycotina</taxon>
        <taxon>Taphrinomycotina incertae sedis</taxon>
        <taxon>Saitoella</taxon>
    </lineage>
</organism>
<dbReference type="Proteomes" id="UP000033140">
    <property type="component" value="Unassembled WGS sequence"/>
</dbReference>
<reference evidence="1 2" key="1">
    <citation type="journal article" date="2011" name="J. Gen. Appl. Microbiol.">
        <title>Draft genome sequencing of the enigmatic yeast Saitoella complicata.</title>
        <authorList>
            <person name="Nishida H."/>
            <person name="Hamamoto M."/>
            <person name="Sugiyama J."/>
        </authorList>
    </citation>
    <scope>NUCLEOTIDE SEQUENCE [LARGE SCALE GENOMIC DNA]</scope>
    <source>
        <strain evidence="1 2">NRRL Y-17804</strain>
    </source>
</reference>
<accession>A0A0E9NCZ4</accession>
<reference evidence="1 2" key="3">
    <citation type="journal article" date="2015" name="Genome Announc.">
        <title>Draft Genome Sequence of the Archiascomycetous Yeast Saitoella complicata.</title>
        <authorList>
            <person name="Yamauchi K."/>
            <person name="Kondo S."/>
            <person name="Hamamoto M."/>
            <person name="Takahashi Y."/>
            <person name="Ogura Y."/>
            <person name="Hayashi T."/>
            <person name="Nishida H."/>
        </authorList>
    </citation>
    <scope>NUCLEOTIDE SEQUENCE [LARGE SCALE GENOMIC DNA]</scope>
    <source>
        <strain evidence="1 2">NRRL Y-17804</strain>
    </source>
</reference>
<comment type="caution">
    <text evidence="1">The sequence shown here is derived from an EMBL/GenBank/DDBJ whole genome shotgun (WGS) entry which is preliminary data.</text>
</comment>
<keyword evidence="2" id="KW-1185">Reference proteome</keyword>
<sequence>MATTNTCRPDHEILPRPKNKQKFEKDKEKNLTFFHFHRAYYTTIYIPPPILLFVLRSKLELDRKVLDSRLLLILLTRGRPGSILSLRLLIPLLIRGSLRLVWLLVFCGEAVPALTEDLADLACRTSEQGKREEWENIPKVTSGFSVRTTSRLSAAKNMYAERERLGALGSIQLMWSAKSS</sequence>
<name>A0A0E9NCZ4_SAICN</name>
<protein>
    <submittedName>
        <fullName evidence="1">Uncharacterized protein</fullName>
    </submittedName>
</protein>
<reference evidence="1 2" key="2">
    <citation type="journal article" date="2014" name="J. Gen. Appl. Microbiol.">
        <title>The early diverging ascomycetous budding yeast Saitoella complicata has three histone deacetylases belonging to the Clr6, Hos2, and Rpd3 lineages.</title>
        <authorList>
            <person name="Nishida H."/>
            <person name="Matsumoto T."/>
            <person name="Kondo S."/>
            <person name="Hamamoto M."/>
            <person name="Yoshikawa H."/>
        </authorList>
    </citation>
    <scope>NUCLEOTIDE SEQUENCE [LARGE SCALE GENOMIC DNA]</scope>
    <source>
        <strain evidence="1 2">NRRL Y-17804</strain>
    </source>
</reference>
<dbReference type="EMBL" id="BACD03000010">
    <property type="protein sequence ID" value="GAO47673.1"/>
    <property type="molecule type" value="Genomic_DNA"/>
</dbReference>
<dbReference type="AlphaFoldDB" id="A0A0E9NCZ4"/>